<dbReference type="PANTHER" id="PTHR13932:SF9">
    <property type="entry name" value="COPROPORPHYRINOGEN III OXIDASE"/>
    <property type="match status" value="1"/>
</dbReference>
<dbReference type="NCBIfam" id="TIGR04107">
    <property type="entry name" value="rSAM_HutW"/>
    <property type="match status" value="1"/>
</dbReference>
<accession>A0A7U4QM85</accession>
<dbReference type="InterPro" id="IPR006638">
    <property type="entry name" value="Elp3/MiaA/NifB-like_rSAM"/>
</dbReference>
<keyword evidence="3" id="KW-0479">Metal-binding</keyword>
<keyword evidence="5" id="KW-0411">Iron-sulfur</keyword>
<organism evidence="7 8">
    <name type="scientific">Desulfofervidus auxilii</name>
    <dbReference type="NCBI Taxonomy" id="1621989"/>
    <lineage>
        <taxon>Bacteria</taxon>
        <taxon>Pseudomonadati</taxon>
        <taxon>Thermodesulfobacteriota</taxon>
        <taxon>Candidatus Desulfofervidia</taxon>
        <taxon>Candidatus Desulfofervidales</taxon>
        <taxon>Candidatus Desulfofervidaceae</taxon>
        <taxon>Candidatus Desulfofervidus</taxon>
    </lineage>
</organism>
<evidence type="ECO:0000256" key="5">
    <source>
        <dbReference type="ARBA" id="ARBA00023014"/>
    </source>
</evidence>
<reference evidence="7 8" key="1">
    <citation type="submission" date="2015-10" db="EMBL/GenBank/DDBJ databases">
        <title>Candidatus Desulfofervidus auxilii, a hydrogenotrophic sulfate-reducing bacterium involved in the thermophilic anaerobic oxidation of methane.</title>
        <authorList>
            <person name="Krukenberg V."/>
            <person name="Richter M."/>
            <person name="Wegener G."/>
        </authorList>
    </citation>
    <scope>NUCLEOTIDE SEQUENCE [LARGE SCALE GENOMIC DNA]</scope>
    <source>
        <strain evidence="7 8">HS1</strain>
    </source>
</reference>
<dbReference type="InterPro" id="IPR034505">
    <property type="entry name" value="Coproporphyrinogen-III_oxidase"/>
</dbReference>
<evidence type="ECO:0000313" key="8">
    <source>
        <dbReference type="Proteomes" id="UP000070560"/>
    </source>
</evidence>
<evidence type="ECO:0000256" key="3">
    <source>
        <dbReference type="ARBA" id="ARBA00022723"/>
    </source>
</evidence>
<evidence type="ECO:0000259" key="6">
    <source>
        <dbReference type="PROSITE" id="PS51918"/>
    </source>
</evidence>
<gene>
    <name evidence="7" type="ORF">HS1_002154</name>
</gene>
<keyword evidence="2" id="KW-0949">S-adenosyl-L-methionine</keyword>
<dbReference type="GO" id="GO:0046872">
    <property type="term" value="F:metal ion binding"/>
    <property type="evidence" value="ECO:0007669"/>
    <property type="project" value="UniProtKB-KW"/>
</dbReference>
<dbReference type="GO" id="GO:0006779">
    <property type="term" value="P:porphyrin-containing compound biosynthetic process"/>
    <property type="evidence" value="ECO:0007669"/>
    <property type="project" value="TreeGrafter"/>
</dbReference>
<dbReference type="GO" id="GO:0051539">
    <property type="term" value="F:4 iron, 4 sulfur cluster binding"/>
    <property type="evidence" value="ECO:0007669"/>
    <property type="project" value="TreeGrafter"/>
</dbReference>
<dbReference type="SMART" id="SM00729">
    <property type="entry name" value="Elp3"/>
    <property type="match status" value="1"/>
</dbReference>
<dbReference type="SFLD" id="SFLDS00029">
    <property type="entry name" value="Radical_SAM"/>
    <property type="match status" value="1"/>
</dbReference>
<name>A0A7U4QM85_DESA2</name>
<dbReference type="PROSITE" id="PS51918">
    <property type="entry name" value="RADICAL_SAM"/>
    <property type="match status" value="1"/>
</dbReference>
<dbReference type="EMBL" id="CP013015">
    <property type="protein sequence ID" value="AMM41940.1"/>
    <property type="molecule type" value="Genomic_DNA"/>
</dbReference>
<dbReference type="KEGG" id="daw:HS1_002154"/>
<evidence type="ECO:0000256" key="4">
    <source>
        <dbReference type="ARBA" id="ARBA00023004"/>
    </source>
</evidence>
<dbReference type="InterPro" id="IPR007197">
    <property type="entry name" value="rSAM"/>
</dbReference>
<dbReference type="SFLD" id="SFLDF00311">
    <property type="entry name" value="heme_degradation_proteins_(Hut"/>
    <property type="match status" value="1"/>
</dbReference>
<dbReference type="GO" id="GO:0003824">
    <property type="term" value="F:catalytic activity"/>
    <property type="evidence" value="ECO:0007669"/>
    <property type="project" value="InterPro"/>
</dbReference>
<sequence length="473" mass="54470">MVSNVLFFALSPCFGIISEMTTKELQRFLANENNDPLHAAFDKKVRVHPGVKGEPIDSQMIQRVWNDSLARKGKKQKRIAYFHIPFCETHCLFCGFYQYPYRIEEEKYYIDCIIKELEMVAHAPFIKYHPFHAIYLGGGTPTALSAKSLSRVLKAIYNTLPLANDCEITVEGRLYHFSDEKVIACLENGVNRFSIGIQSFDTLVRKKMGRIDPKERLIERLNYLHSLDQAVIVIDLIYGLPYQTMEIWEQDVTQYIKLGLDGVDLYQLNIYPGGRLEQAAKQGIIPPPADVHKQADMFARGVELLNQARYNRLSICHWGKTTRERNIYNILARKGRVCIPFGAGAGGWLKGYFFYQDNKLRSYYQRVERGEKPISMGMKWSDYSNLFRDIVGDMESLRSCNLRGIGKLYGFDLEDIFSPLLQQWERVGLIKMDSGWMELTLAGEFWQVNICQALIDYFALVVKEKGIKPGERA</sequence>
<comment type="cofactor">
    <cofactor evidence="1">
        <name>[4Fe-4S] cluster</name>
        <dbReference type="ChEBI" id="CHEBI:49883"/>
    </cofactor>
</comment>
<dbReference type="InterPro" id="IPR026332">
    <property type="entry name" value="HutW"/>
</dbReference>
<dbReference type="Gene3D" id="3.20.20.70">
    <property type="entry name" value="Aldolase class I"/>
    <property type="match status" value="1"/>
</dbReference>
<evidence type="ECO:0000313" key="7">
    <source>
        <dbReference type="EMBL" id="AMM41940.1"/>
    </source>
</evidence>
<dbReference type="InterPro" id="IPR013785">
    <property type="entry name" value="Aldolase_TIM"/>
</dbReference>
<evidence type="ECO:0000256" key="1">
    <source>
        <dbReference type="ARBA" id="ARBA00001966"/>
    </source>
</evidence>
<dbReference type="GO" id="GO:0005737">
    <property type="term" value="C:cytoplasm"/>
    <property type="evidence" value="ECO:0007669"/>
    <property type="project" value="TreeGrafter"/>
</dbReference>
<dbReference type="CDD" id="cd01335">
    <property type="entry name" value="Radical_SAM"/>
    <property type="match status" value="1"/>
</dbReference>
<dbReference type="InterPro" id="IPR058240">
    <property type="entry name" value="rSAM_sf"/>
</dbReference>
<feature type="domain" description="Radical SAM core" evidence="6">
    <location>
        <begin position="72"/>
        <end position="311"/>
    </location>
</feature>
<dbReference type="AlphaFoldDB" id="A0A7U4QM85"/>
<protein>
    <submittedName>
        <fullName evidence="7">Coproporphyrinogen III oxidase</fullName>
    </submittedName>
</protein>
<dbReference type="Proteomes" id="UP000070560">
    <property type="component" value="Chromosome"/>
</dbReference>
<dbReference type="PANTHER" id="PTHR13932">
    <property type="entry name" value="COPROPORPHYRINIGEN III OXIDASE"/>
    <property type="match status" value="1"/>
</dbReference>
<dbReference type="Pfam" id="PF04055">
    <property type="entry name" value="Radical_SAM"/>
    <property type="match status" value="1"/>
</dbReference>
<proteinExistence type="predicted"/>
<dbReference type="SFLD" id="SFLDG01065">
    <property type="entry name" value="anaerobic_coproporphyrinogen-I"/>
    <property type="match status" value="1"/>
</dbReference>
<keyword evidence="4" id="KW-0408">Iron</keyword>
<dbReference type="SUPFAM" id="SSF102114">
    <property type="entry name" value="Radical SAM enzymes"/>
    <property type="match status" value="1"/>
</dbReference>
<evidence type="ECO:0000256" key="2">
    <source>
        <dbReference type="ARBA" id="ARBA00022691"/>
    </source>
</evidence>
<keyword evidence="8" id="KW-1185">Reference proteome</keyword>